<comment type="caution">
    <text evidence="1">The sequence shown here is derived from an EMBL/GenBank/DDBJ whole genome shotgun (WGS) entry which is preliminary data.</text>
</comment>
<reference evidence="1 2" key="1">
    <citation type="submission" date="2023-10" db="EMBL/GenBank/DDBJ databases">
        <title>Draft genome sequence of Xylaria bambusicola isolate GMP-LS, the root and basal stem rot pathogen of sugarcane in Indonesia.</title>
        <authorList>
            <person name="Selvaraj P."/>
            <person name="Muralishankar V."/>
            <person name="Muruganantham S."/>
            <person name="Sp S."/>
            <person name="Haryani S."/>
            <person name="Lau K.J.X."/>
            <person name="Naqvi N.I."/>
        </authorList>
    </citation>
    <scope>NUCLEOTIDE SEQUENCE [LARGE SCALE GENOMIC DNA]</scope>
    <source>
        <strain evidence="1">GMP-LS</strain>
    </source>
</reference>
<organism evidence="1 2">
    <name type="scientific">Xylaria bambusicola</name>
    <dbReference type="NCBI Taxonomy" id="326684"/>
    <lineage>
        <taxon>Eukaryota</taxon>
        <taxon>Fungi</taxon>
        <taxon>Dikarya</taxon>
        <taxon>Ascomycota</taxon>
        <taxon>Pezizomycotina</taxon>
        <taxon>Sordariomycetes</taxon>
        <taxon>Xylariomycetidae</taxon>
        <taxon>Xylariales</taxon>
        <taxon>Xylariaceae</taxon>
        <taxon>Xylaria</taxon>
    </lineage>
</organism>
<proteinExistence type="predicted"/>
<accession>A0AAN7UEY7</accession>
<protein>
    <submittedName>
        <fullName evidence="1">Uncharacterized protein</fullName>
    </submittedName>
</protein>
<evidence type="ECO:0000313" key="2">
    <source>
        <dbReference type="Proteomes" id="UP001305414"/>
    </source>
</evidence>
<gene>
    <name evidence="1" type="ORF">RRF57_006780</name>
</gene>
<evidence type="ECO:0000313" key="1">
    <source>
        <dbReference type="EMBL" id="KAK5631065.1"/>
    </source>
</evidence>
<name>A0AAN7UEY7_9PEZI</name>
<keyword evidence="2" id="KW-1185">Reference proteome</keyword>
<dbReference type="AlphaFoldDB" id="A0AAN7UEY7"/>
<dbReference type="EMBL" id="JAWHQM010000018">
    <property type="protein sequence ID" value="KAK5631065.1"/>
    <property type="molecule type" value="Genomic_DNA"/>
</dbReference>
<sequence length="107" mass="11756">MLRMRGRAEQGVGGRVCGSLPSFGAWKLCKRITGRCDDSTVERKWFFGVGADDVGGCGWLWLVSNGHCRPKVLLQREESHCPRFATGSLSFSPLFTAPDLPKEVNGL</sequence>
<dbReference type="Proteomes" id="UP001305414">
    <property type="component" value="Unassembled WGS sequence"/>
</dbReference>